<dbReference type="RefSeq" id="XP_050499267.1">
    <property type="nucleotide sequence ID" value="XM_050643310.1"/>
</dbReference>
<keyword evidence="2" id="KW-1185">Reference proteome</keyword>
<organism evidence="1 2">
    <name type="scientific">Diabrotica virgifera virgifera</name>
    <name type="common">western corn rootworm</name>
    <dbReference type="NCBI Taxonomy" id="50390"/>
    <lineage>
        <taxon>Eukaryota</taxon>
        <taxon>Metazoa</taxon>
        <taxon>Ecdysozoa</taxon>
        <taxon>Arthropoda</taxon>
        <taxon>Hexapoda</taxon>
        <taxon>Insecta</taxon>
        <taxon>Pterygota</taxon>
        <taxon>Neoptera</taxon>
        <taxon>Endopterygota</taxon>
        <taxon>Coleoptera</taxon>
        <taxon>Polyphaga</taxon>
        <taxon>Cucujiformia</taxon>
        <taxon>Chrysomeloidea</taxon>
        <taxon>Chrysomelidae</taxon>
        <taxon>Galerucinae</taxon>
        <taxon>Diabroticina</taxon>
        <taxon>Diabroticites</taxon>
        <taxon>Diabrotica</taxon>
    </lineage>
</organism>
<sequence length="118" mass="13926">MENFMEKELQVSVDVNGARKIGENTVIVELNSVKNKIEVMKNKSKLKTKKDERIYINDDMSKEERIIQKEIRSKAMVERHNGKNVKIGYQKLIINGEIWTWNNNQQQLIKEKNIQPKN</sequence>
<name>A0ABM5JMV0_DIAVI</name>
<reference evidence="1" key="1">
    <citation type="submission" date="2025-05" db="UniProtKB">
        <authorList>
            <consortium name="EnsemblMetazoa"/>
        </authorList>
    </citation>
    <scope>IDENTIFICATION</scope>
</reference>
<dbReference type="GeneID" id="126879936"/>
<accession>A0ABM5JMV0</accession>
<dbReference type="Proteomes" id="UP001652700">
    <property type="component" value="Unplaced"/>
</dbReference>
<dbReference type="EnsemblMetazoa" id="XM_050643310.1">
    <property type="protein sequence ID" value="XP_050499267.1"/>
    <property type="gene ID" value="LOC126879936"/>
</dbReference>
<evidence type="ECO:0000313" key="1">
    <source>
        <dbReference type="EnsemblMetazoa" id="XP_050499267.1"/>
    </source>
</evidence>
<proteinExistence type="predicted"/>
<protein>
    <submittedName>
        <fullName evidence="1">Uncharacterized protein</fullName>
    </submittedName>
</protein>
<evidence type="ECO:0000313" key="2">
    <source>
        <dbReference type="Proteomes" id="UP001652700"/>
    </source>
</evidence>